<keyword evidence="7" id="KW-1185">Reference proteome</keyword>
<reference evidence="6 7" key="1">
    <citation type="journal article" date="2016" name="Front. Microbiol.">
        <title>Genomic Resource of Rice Seed Associated Bacteria.</title>
        <authorList>
            <person name="Midha S."/>
            <person name="Bansal K."/>
            <person name="Sharma S."/>
            <person name="Kumar N."/>
            <person name="Patil P.P."/>
            <person name="Chaudhry V."/>
            <person name="Patil P.B."/>
        </authorList>
    </citation>
    <scope>NUCLEOTIDE SEQUENCE [LARGE SCALE GENOMIC DNA]</scope>
    <source>
        <strain evidence="6 7">NS331</strain>
    </source>
</reference>
<evidence type="ECO:0000256" key="5">
    <source>
        <dbReference type="ARBA" id="ARBA00023033"/>
    </source>
</evidence>
<evidence type="ECO:0000313" key="6">
    <source>
        <dbReference type="EMBL" id="KTT16124.1"/>
    </source>
</evidence>
<organism evidence="6 7">
    <name type="scientific">Pseudacidovorax intermedius</name>
    <dbReference type="NCBI Taxonomy" id="433924"/>
    <lineage>
        <taxon>Bacteria</taxon>
        <taxon>Pseudomonadati</taxon>
        <taxon>Pseudomonadota</taxon>
        <taxon>Betaproteobacteria</taxon>
        <taxon>Burkholderiales</taxon>
        <taxon>Comamonadaceae</taxon>
        <taxon>Pseudacidovorax</taxon>
    </lineage>
</organism>
<gene>
    <name evidence="6" type="ORF">NS331_19215</name>
</gene>
<comment type="similarity">
    <text evidence="1">Belongs to the nitronate monooxygenase family. NMO class I subfamily.</text>
</comment>
<evidence type="ECO:0000256" key="2">
    <source>
        <dbReference type="ARBA" id="ARBA00022630"/>
    </source>
</evidence>
<evidence type="ECO:0000256" key="3">
    <source>
        <dbReference type="ARBA" id="ARBA00022643"/>
    </source>
</evidence>
<dbReference type="Gene3D" id="3.20.20.70">
    <property type="entry name" value="Aldolase class I"/>
    <property type="match status" value="1"/>
</dbReference>
<accession>A0A147GPM7</accession>
<dbReference type="Proteomes" id="UP000072741">
    <property type="component" value="Unassembled WGS sequence"/>
</dbReference>
<dbReference type="PANTHER" id="PTHR42747:SF4">
    <property type="entry name" value="BLR1330 PROTEIN"/>
    <property type="match status" value="1"/>
</dbReference>
<name>A0A147GPM7_9BURK</name>
<evidence type="ECO:0000313" key="7">
    <source>
        <dbReference type="Proteomes" id="UP000072741"/>
    </source>
</evidence>
<dbReference type="InterPro" id="IPR004136">
    <property type="entry name" value="NMO"/>
</dbReference>
<dbReference type="EMBL" id="LDSL01000130">
    <property type="protein sequence ID" value="KTT16124.1"/>
    <property type="molecule type" value="Genomic_DNA"/>
</dbReference>
<proteinExistence type="inferred from homology"/>
<keyword evidence="2" id="KW-0285">Flavoprotein</keyword>
<dbReference type="GO" id="GO:0051213">
    <property type="term" value="F:dioxygenase activity"/>
    <property type="evidence" value="ECO:0007669"/>
    <property type="project" value="UniProtKB-KW"/>
</dbReference>
<dbReference type="GO" id="GO:0018580">
    <property type="term" value="F:nitronate monooxygenase activity"/>
    <property type="evidence" value="ECO:0007669"/>
    <property type="project" value="InterPro"/>
</dbReference>
<dbReference type="InterPro" id="IPR013785">
    <property type="entry name" value="Aldolase_TIM"/>
</dbReference>
<dbReference type="Pfam" id="PF03060">
    <property type="entry name" value="NMO"/>
    <property type="match status" value="1"/>
</dbReference>
<dbReference type="PANTHER" id="PTHR42747">
    <property type="entry name" value="NITRONATE MONOOXYGENASE-RELATED"/>
    <property type="match status" value="1"/>
</dbReference>
<dbReference type="FunFam" id="3.20.20.70:FF:000210">
    <property type="entry name" value="2-nitropropane dioxygenase"/>
    <property type="match status" value="1"/>
</dbReference>
<keyword evidence="6" id="KW-0223">Dioxygenase</keyword>
<dbReference type="PATRIC" id="fig|433924.3.peg.856"/>
<dbReference type="RefSeq" id="WP_058643558.1">
    <property type="nucleotide sequence ID" value="NZ_LDSL01000130.1"/>
</dbReference>
<keyword evidence="3" id="KW-0288">FMN</keyword>
<dbReference type="AlphaFoldDB" id="A0A147GPM7"/>
<comment type="caution">
    <text evidence="6">The sequence shown here is derived from an EMBL/GenBank/DDBJ whole genome shotgun (WGS) entry which is preliminary data.</text>
</comment>
<protein>
    <submittedName>
        <fullName evidence="6">2-nitropropane dioxygenase</fullName>
    </submittedName>
</protein>
<sequence length="320" mass="33513">MSRLPGALAHLPLPIIGSPLFIISNPQLVIAQCKAGVVGSMPALNARPAAQLDEWLAEITEALAAHNKANPDKPAAPFAINQIVHKSNDRLEHDMELVVKYKVPIIITSLGARTDVNDAVHSYGGVTLHDVINNSFAKKAIEKGADGLIAVAAGAGGHAGVKSPFALVQEIREWFDGPVALSGSIATGSAVLAAQAMGADFAYIGSAFIATEEARASEAYKQGIVDGTSDDIVYSNLFTGVHGNYLAPSIVAAGMDPANLPEGDVKTMNFATGEGSKAKAWKDIWGSGQGIGAIKKVQPAADFIAQLRKEYEDARRRLVA</sequence>
<keyword evidence="5" id="KW-0503">Monooxygenase</keyword>
<dbReference type="OrthoDB" id="9778912at2"/>
<evidence type="ECO:0000256" key="4">
    <source>
        <dbReference type="ARBA" id="ARBA00023002"/>
    </source>
</evidence>
<evidence type="ECO:0000256" key="1">
    <source>
        <dbReference type="ARBA" id="ARBA00009881"/>
    </source>
</evidence>
<dbReference type="SUPFAM" id="SSF51412">
    <property type="entry name" value="Inosine monophosphate dehydrogenase (IMPDH)"/>
    <property type="match status" value="1"/>
</dbReference>
<keyword evidence="4" id="KW-0560">Oxidoreductase</keyword>
<dbReference type="CDD" id="cd04730">
    <property type="entry name" value="NPD_like"/>
    <property type="match status" value="1"/>
</dbReference>